<dbReference type="GO" id="GO:0003700">
    <property type="term" value="F:DNA-binding transcription factor activity"/>
    <property type="evidence" value="ECO:0007669"/>
    <property type="project" value="InterPro"/>
</dbReference>
<dbReference type="PROSITE" id="PS01124">
    <property type="entry name" value="HTH_ARAC_FAMILY_2"/>
    <property type="match status" value="1"/>
</dbReference>
<dbReference type="InterPro" id="IPR053142">
    <property type="entry name" value="PchR_regulatory_protein"/>
</dbReference>
<dbReference type="PANTHER" id="PTHR47893:SF1">
    <property type="entry name" value="REGULATORY PROTEIN PCHR"/>
    <property type="match status" value="1"/>
</dbReference>
<reference evidence="5 6" key="1">
    <citation type="submission" date="2020-04" db="EMBL/GenBank/DDBJ databases">
        <title>Flammeovirga sp. SR4, a novel species isolated from seawater.</title>
        <authorList>
            <person name="Wang X."/>
        </authorList>
    </citation>
    <scope>NUCLEOTIDE SEQUENCE [LARGE SCALE GENOMIC DNA]</scope>
    <source>
        <strain evidence="5 6">ATCC 23126</strain>
    </source>
</reference>
<dbReference type="SMART" id="SM00342">
    <property type="entry name" value="HTH_ARAC"/>
    <property type="match status" value="1"/>
</dbReference>
<dbReference type="EMBL" id="JABANE010000031">
    <property type="protein sequence ID" value="NME68920.1"/>
    <property type="molecule type" value="Genomic_DNA"/>
</dbReference>
<feature type="domain" description="HTH araC/xylS-type" evidence="4">
    <location>
        <begin position="221"/>
        <end position="322"/>
    </location>
</feature>
<dbReference type="Pfam" id="PF12833">
    <property type="entry name" value="HTH_18"/>
    <property type="match status" value="1"/>
</dbReference>
<proteinExistence type="predicted"/>
<dbReference type="PROSITE" id="PS00041">
    <property type="entry name" value="HTH_ARAC_FAMILY_1"/>
    <property type="match status" value="1"/>
</dbReference>
<evidence type="ECO:0000256" key="2">
    <source>
        <dbReference type="ARBA" id="ARBA00023125"/>
    </source>
</evidence>
<keyword evidence="2" id="KW-0238">DNA-binding</keyword>
<keyword evidence="3" id="KW-0804">Transcription</keyword>
<accession>A0A7X9X9L7</accession>
<name>A0A7X9X9L7_9BACT</name>
<evidence type="ECO:0000313" key="5">
    <source>
        <dbReference type="EMBL" id="NME68920.1"/>
    </source>
</evidence>
<dbReference type="InterPro" id="IPR009057">
    <property type="entry name" value="Homeodomain-like_sf"/>
</dbReference>
<dbReference type="InterPro" id="IPR018060">
    <property type="entry name" value="HTH_AraC"/>
</dbReference>
<dbReference type="Gene3D" id="1.10.10.60">
    <property type="entry name" value="Homeodomain-like"/>
    <property type="match status" value="1"/>
</dbReference>
<sequence>MLEKDKYTIDPKGAHPHDAYQQFADDLGGTWDGEELRIKTDWCDIKGYSFEFLDKFIVAVFEMDSDRPVITKHTVLPDDHYITVRLGLGATYKRDGTVKKFNNAGILILNSTQVHDFEFPQGKGNQWVSIRFSLSFFQQFAKRTNFKMKELFENDSPWINYYSQNAEIESRVRAIIKNLDKEKRQHAFFFTKGIEIIELLKTKIEKDAEKHKRNIHPEDLKLMIDLRDNHLSDFTEIPNLTELSDKYGMSVSKLNRLFKSIFDKPILQFYNQQKIEEAHRQIIYTNKSLTEISMDLNFSHVGHLSQAFKNHFGYAPSALKGKNIDYFN</sequence>
<keyword evidence="1" id="KW-0805">Transcription regulation</keyword>
<organism evidence="5 6">
    <name type="scientific">Flammeovirga aprica JL-4</name>
    <dbReference type="NCBI Taxonomy" id="694437"/>
    <lineage>
        <taxon>Bacteria</taxon>
        <taxon>Pseudomonadati</taxon>
        <taxon>Bacteroidota</taxon>
        <taxon>Cytophagia</taxon>
        <taxon>Cytophagales</taxon>
        <taxon>Flammeovirgaceae</taxon>
        <taxon>Flammeovirga</taxon>
    </lineage>
</organism>
<dbReference type="RefSeq" id="WP_169657211.1">
    <property type="nucleotide sequence ID" value="NZ_JABANE010000031.1"/>
</dbReference>
<protein>
    <submittedName>
        <fullName evidence="5">Helix-turn-helix transcriptional regulator</fullName>
    </submittedName>
</protein>
<gene>
    <name evidence="5" type="ORF">HHU12_13185</name>
</gene>
<dbReference type="InterPro" id="IPR018062">
    <property type="entry name" value="HTH_AraC-typ_CS"/>
</dbReference>
<keyword evidence="6" id="KW-1185">Reference proteome</keyword>
<dbReference type="SUPFAM" id="SSF46689">
    <property type="entry name" value="Homeodomain-like"/>
    <property type="match status" value="1"/>
</dbReference>
<dbReference type="Proteomes" id="UP000576082">
    <property type="component" value="Unassembled WGS sequence"/>
</dbReference>
<dbReference type="AlphaFoldDB" id="A0A7X9X9L7"/>
<evidence type="ECO:0000313" key="6">
    <source>
        <dbReference type="Proteomes" id="UP000576082"/>
    </source>
</evidence>
<evidence type="ECO:0000256" key="3">
    <source>
        <dbReference type="ARBA" id="ARBA00023163"/>
    </source>
</evidence>
<evidence type="ECO:0000259" key="4">
    <source>
        <dbReference type="PROSITE" id="PS01124"/>
    </source>
</evidence>
<comment type="caution">
    <text evidence="5">The sequence shown here is derived from an EMBL/GenBank/DDBJ whole genome shotgun (WGS) entry which is preliminary data.</text>
</comment>
<dbReference type="GO" id="GO:0043565">
    <property type="term" value="F:sequence-specific DNA binding"/>
    <property type="evidence" value="ECO:0007669"/>
    <property type="project" value="InterPro"/>
</dbReference>
<evidence type="ECO:0000256" key="1">
    <source>
        <dbReference type="ARBA" id="ARBA00023015"/>
    </source>
</evidence>
<dbReference type="PANTHER" id="PTHR47893">
    <property type="entry name" value="REGULATORY PROTEIN PCHR"/>
    <property type="match status" value="1"/>
</dbReference>